<evidence type="ECO:0000313" key="3">
    <source>
        <dbReference type="Proteomes" id="UP001189429"/>
    </source>
</evidence>
<name>A0ABN9SJU5_9DINO</name>
<feature type="compositionally biased region" description="Polar residues" evidence="1">
    <location>
        <begin position="1"/>
        <end position="16"/>
    </location>
</feature>
<accession>A0ABN9SJU5</accession>
<keyword evidence="3" id="KW-1185">Reference proteome</keyword>
<feature type="region of interest" description="Disordered" evidence="1">
    <location>
        <begin position="1"/>
        <end position="34"/>
    </location>
</feature>
<feature type="non-terminal residue" evidence="2">
    <location>
        <position position="1"/>
    </location>
</feature>
<evidence type="ECO:0000256" key="1">
    <source>
        <dbReference type="SAM" id="MobiDB-lite"/>
    </source>
</evidence>
<protein>
    <submittedName>
        <fullName evidence="2">Uncharacterized protein</fullName>
    </submittedName>
</protein>
<feature type="compositionally biased region" description="Low complexity" evidence="1">
    <location>
        <begin position="19"/>
        <end position="28"/>
    </location>
</feature>
<reference evidence="2" key="1">
    <citation type="submission" date="2023-10" db="EMBL/GenBank/DDBJ databases">
        <authorList>
            <person name="Chen Y."/>
            <person name="Shah S."/>
            <person name="Dougan E. K."/>
            <person name="Thang M."/>
            <person name="Chan C."/>
        </authorList>
    </citation>
    <scope>NUCLEOTIDE SEQUENCE [LARGE SCALE GENOMIC DNA]</scope>
</reference>
<dbReference type="EMBL" id="CAUYUJ010011541">
    <property type="protein sequence ID" value="CAK0832037.1"/>
    <property type="molecule type" value="Genomic_DNA"/>
</dbReference>
<feature type="region of interest" description="Disordered" evidence="1">
    <location>
        <begin position="252"/>
        <end position="282"/>
    </location>
</feature>
<evidence type="ECO:0000313" key="2">
    <source>
        <dbReference type="EMBL" id="CAK0832037.1"/>
    </source>
</evidence>
<proteinExistence type="predicted"/>
<organism evidence="2 3">
    <name type="scientific">Prorocentrum cordatum</name>
    <dbReference type="NCBI Taxonomy" id="2364126"/>
    <lineage>
        <taxon>Eukaryota</taxon>
        <taxon>Sar</taxon>
        <taxon>Alveolata</taxon>
        <taxon>Dinophyceae</taxon>
        <taxon>Prorocentrales</taxon>
        <taxon>Prorocentraceae</taxon>
        <taxon>Prorocentrum</taxon>
    </lineage>
</organism>
<feature type="compositionally biased region" description="Polar residues" evidence="1">
    <location>
        <begin position="268"/>
        <end position="277"/>
    </location>
</feature>
<gene>
    <name evidence="2" type="ORF">PCOR1329_LOCUS30186</name>
</gene>
<comment type="caution">
    <text evidence="2">The sequence shown here is derived from an EMBL/GenBank/DDBJ whole genome shotgun (WGS) entry which is preliminary data.</text>
</comment>
<feature type="non-terminal residue" evidence="2">
    <location>
        <position position="301"/>
    </location>
</feature>
<dbReference type="Proteomes" id="UP001189429">
    <property type="component" value="Unassembled WGS sequence"/>
</dbReference>
<sequence>VTKNQQSGINTSSTRWPQPRRLSPPCSRRSTRRTTACGAWRPDCPKRWSPSSASPTSWSRPAPMWSQLLRSWRPRRSYTRSWWSSCTSRWMIGLGTPRALSSRRSRSPSLTCLVDNRYPLTCPAFWSGKQTTTSTRRTETRLRLGSRHSTTRYRSRRRNSLVPRRLMLNAFVKRWRSRSHAWLARSGRFLYQVPLQELKMMVRMWVIQPLRRLLVVKLRRLVKSRLPPRRLHQAVRARHRRVLMPRRVQPRFYNQTPPKVTAPEGGSQRDQNFLTSSNGGGTSPTAACVLASPEWISQGTS</sequence>